<dbReference type="AlphaFoldDB" id="A0A9P9HKI6"/>
<dbReference type="EMBL" id="JAGMUX010000005">
    <property type="protein sequence ID" value="KAH7258921.1"/>
    <property type="molecule type" value="Genomic_DNA"/>
</dbReference>
<dbReference type="InterPro" id="IPR021858">
    <property type="entry name" value="Fun_TF"/>
</dbReference>
<dbReference type="RefSeq" id="XP_046051629.1">
    <property type="nucleotide sequence ID" value="XM_046195295.1"/>
</dbReference>
<gene>
    <name evidence="6" type="ORF">BKA55DRAFT_591741</name>
</gene>
<evidence type="ECO:0000313" key="7">
    <source>
        <dbReference type="Proteomes" id="UP000720189"/>
    </source>
</evidence>
<dbReference type="OrthoDB" id="10250282at2759"/>
<organism evidence="6 7">
    <name type="scientific">Fusarium redolens</name>
    <dbReference type="NCBI Taxonomy" id="48865"/>
    <lineage>
        <taxon>Eukaryota</taxon>
        <taxon>Fungi</taxon>
        <taxon>Dikarya</taxon>
        <taxon>Ascomycota</taxon>
        <taxon>Pezizomycotina</taxon>
        <taxon>Sordariomycetes</taxon>
        <taxon>Hypocreomycetidae</taxon>
        <taxon>Hypocreales</taxon>
        <taxon>Nectriaceae</taxon>
        <taxon>Fusarium</taxon>
        <taxon>Fusarium redolens species complex</taxon>
    </lineage>
</organism>
<dbReference type="InterPro" id="IPR001138">
    <property type="entry name" value="Zn2Cys6_DnaBD"/>
</dbReference>
<dbReference type="GO" id="GO:0008270">
    <property type="term" value="F:zinc ion binding"/>
    <property type="evidence" value="ECO:0007669"/>
    <property type="project" value="InterPro"/>
</dbReference>
<dbReference type="GeneID" id="70225249"/>
<feature type="domain" description="Beta-lactamase-related" evidence="3">
    <location>
        <begin position="570"/>
        <end position="835"/>
    </location>
</feature>
<keyword evidence="1" id="KW-0539">Nucleus</keyword>
<dbReference type="InterPro" id="IPR001466">
    <property type="entry name" value="Beta-lactam-related"/>
</dbReference>
<dbReference type="CDD" id="cd00067">
    <property type="entry name" value="GAL4"/>
    <property type="match status" value="1"/>
</dbReference>
<evidence type="ECO:0000256" key="1">
    <source>
        <dbReference type="ARBA" id="ARBA00023242"/>
    </source>
</evidence>
<keyword evidence="7" id="KW-1185">Reference proteome</keyword>
<sequence>MQTSIISASAKRTRTNVRQSKFGCLTCKYEPFSKREVGCNADILRKRRVKCDETKPSCRRCLFSKVSCLGYPIGAPPGPSLRAAEVALLSSRSPSRSPASPLDRYVYLACTVLSQGPRRAKSESEIAFWSYAVPQMIHSIPAVQAAAAAFGASYDEHMLRSQAGLATTRHYYQALRLVQNEVSVLRNGALPCVVACLLMAFTETLQQRSDRGYMHLQGALAVMATRGNSSSMFPIDDDGLSTLFEKLNLHSATYATSLDVPYAAGSNDSTLVSMSPDRALYRILHVCYRFISTALPYKYAHPTQIPSDLLIEQGRLRGNLQQWLSSNQLDPQQTISDPKNEQLIVLRMQCYTALIYVSNALQPFESAYDDYALEFQEIIASAKAVLDIRDQGKDTNSLPLFTPEMGIIQPLFFATLKYRNSFWRKRALSLLRKGGREGPWCGAIEAQILDVVIAAEENTLNKLSSNVDESQPSMPSTDSLPTLFTLFAGLQQVVDATPRYCPPYGPVLPAPKQGSQHPAVQYAVEAITTVLKGQTGGFNVSAVSIGVKSIYEDEPLLDFHHTPSIMNLKEGVKKINSSTVYRLGSISKVFTVLAALRLAEDGVLSMNDPVTRWIPELAHRDGSHFRDELDVTHWAGITVGDAAAHLSGLGGDNFLNIFKDYRPPVYQPSQSPVYSNAGISLVGLVVETASNKTFDAAIKDLVLKPLGLEHTYTGIVPENSESMFIPAGSTDWNADIGIFAPAGAMGSSTADVLSFMTNILKNKALSPSGTRRWLKPNTFTSTWSASVGSPWEIYRVDNLTSDGRIIDLYTKGGALSGYQSGMAMIPDTGLVVSVLGAGPEVSSVWAQLATLNIVEALIPAMDMAVRDEARVRLAGSYVDKKTGSALTLSLDKGPGLVLTNWTARDFDILPNLNRFQPGRYNDTTDSGIKSVRLYPTGMENKSRAAWRAVFPMLSDTEAEMIEGLTKVKDVTCITWHMLDRFIYNGLSMDHFEFKYGKDGKAVSIKSRAFDVEMKRVEAKA</sequence>
<feature type="domain" description="Zn(2)-C6 fungal-type" evidence="4">
    <location>
        <begin position="45"/>
        <end position="72"/>
    </location>
</feature>
<dbReference type="Pfam" id="PF00172">
    <property type="entry name" value="Zn_clus"/>
    <property type="match status" value="1"/>
</dbReference>
<evidence type="ECO:0000256" key="2">
    <source>
        <dbReference type="ARBA" id="ARBA00038473"/>
    </source>
</evidence>
<comment type="similarity">
    <text evidence="2">Belongs to the beta-lactamase family.</text>
</comment>
<dbReference type="SUPFAM" id="SSF56601">
    <property type="entry name" value="beta-lactamase/transpeptidase-like"/>
    <property type="match status" value="1"/>
</dbReference>
<dbReference type="InterPro" id="IPR012338">
    <property type="entry name" value="Beta-lactam/transpept-like"/>
</dbReference>
<evidence type="ECO:0000259" key="5">
    <source>
        <dbReference type="Pfam" id="PF26335"/>
    </source>
</evidence>
<protein>
    <recommendedName>
        <fullName evidence="8">Beta-lactamase-related domain-containing protein</fullName>
    </recommendedName>
</protein>
<dbReference type="Pfam" id="PF11951">
    <property type="entry name" value="Fungal_trans_2"/>
    <property type="match status" value="1"/>
</dbReference>
<evidence type="ECO:0008006" key="8">
    <source>
        <dbReference type="Google" id="ProtNLM"/>
    </source>
</evidence>
<evidence type="ECO:0000259" key="3">
    <source>
        <dbReference type="Pfam" id="PF00144"/>
    </source>
</evidence>
<proteinExistence type="inferred from homology"/>
<dbReference type="Pfam" id="PF26335">
    <property type="entry name" value="ARB_00930_C"/>
    <property type="match status" value="1"/>
</dbReference>
<dbReference type="PANTHER" id="PTHR22935">
    <property type="entry name" value="PENICILLIN-BINDING PROTEIN"/>
    <property type="match status" value="1"/>
</dbReference>
<evidence type="ECO:0000259" key="4">
    <source>
        <dbReference type="Pfam" id="PF00172"/>
    </source>
</evidence>
<feature type="domain" description="Beta-lactamase-like ARB-00930-like C-terminal" evidence="5">
    <location>
        <begin position="866"/>
        <end position="1016"/>
    </location>
</feature>
<dbReference type="InterPro" id="IPR051478">
    <property type="entry name" value="Beta-lactamase-like_AB/R"/>
</dbReference>
<dbReference type="Pfam" id="PF00144">
    <property type="entry name" value="Beta-lactamase"/>
    <property type="match status" value="1"/>
</dbReference>
<comment type="caution">
    <text evidence="6">The sequence shown here is derived from an EMBL/GenBank/DDBJ whole genome shotgun (WGS) entry which is preliminary data.</text>
</comment>
<dbReference type="InterPro" id="IPR058664">
    <property type="entry name" value="ARB_00930-like_C"/>
</dbReference>
<name>A0A9P9HKI6_FUSRE</name>
<reference evidence="6" key="1">
    <citation type="journal article" date="2021" name="Nat. Commun.">
        <title>Genetic determinants of endophytism in the Arabidopsis root mycobiome.</title>
        <authorList>
            <person name="Mesny F."/>
            <person name="Miyauchi S."/>
            <person name="Thiergart T."/>
            <person name="Pickel B."/>
            <person name="Atanasova L."/>
            <person name="Karlsson M."/>
            <person name="Huettel B."/>
            <person name="Barry K.W."/>
            <person name="Haridas S."/>
            <person name="Chen C."/>
            <person name="Bauer D."/>
            <person name="Andreopoulos W."/>
            <person name="Pangilinan J."/>
            <person name="LaButti K."/>
            <person name="Riley R."/>
            <person name="Lipzen A."/>
            <person name="Clum A."/>
            <person name="Drula E."/>
            <person name="Henrissat B."/>
            <person name="Kohler A."/>
            <person name="Grigoriev I.V."/>
            <person name="Martin F.M."/>
            <person name="Hacquard S."/>
        </authorList>
    </citation>
    <scope>NUCLEOTIDE SEQUENCE</scope>
    <source>
        <strain evidence="6">MPI-CAGE-AT-0023</strain>
    </source>
</reference>
<dbReference type="Gene3D" id="3.40.710.10">
    <property type="entry name" value="DD-peptidase/beta-lactamase superfamily"/>
    <property type="match status" value="1"/>
</dbReference>
<dbReference type="GO" id="GO:0000981">
    <property type="term" value="F:DNA-binding transcription factor activity, RNA polymerase II-specific"/>
    <property type="evidence" value="ECO:0007669"/>
    <property type="project" value="InterPro"/>
</dbReference>
<dbReference type="Proteomes" id="UP000720189">
    <property type="component" value="Unassembled WGS sequence"/>
</dbReference>
<dbReference type="PANTHER" id="PTHR22935:SF95">
    <property type="entry name" value="BETA-LACTAMASE-LIKE 1-RELATED"/>
    <property type="match status" value="1"/>
</dbReference>
<dbReference type="CDD" id="cd12148">
    <property type="entry name" value="fungal_TF_MHR"/>
    <property type="match status" value="1"/>
</dbReference>
<evidence type="ECO:0000313" key="6">
    <source>
        <dbReference type="EMBL" id="KAH7258921.1"/>
    </source>
</evidence>
<accession>A0A9P9HKI6</accession>